<evidence type="ECO:0000256" key="3">
    <source>
        <dbReference type="SAM" id="MobiDB-lite"/>
    </source>
</evidence>
<dbReference type="AlphaFoldDB" id="A0A8T2YXR6"/>
<evidence type="ECO:0000313" key="4">
    <source>
        <dbReference type="EMBL" id="KAH8510054.1"/>
    </source>
</evidence>
<dbReference type="GO" id="GO:0007165">
    <property type="term" value="P:signal transduction"/>
    <property type="evidence" value="ECO:0007669"/>
    <property type="project" value="TreeGrafter"/>
</dbReference>
<keyword evidence="5" id="KW-1185">Reference proteome</keyword>
<dbReference type="Pfam" id="PF05794">
    <property type="entry name" value="Tcp11"/>
    <property type="match status" value="1"/>
</dbReference>
<evidence type="ECO:0000313" key="5">
    <source>
        <dbReference type="Proteomes" id="UP000807159"/>
    </source>
</evidence>
<dbReference type="InterPro" id="IPR008862">
    <property type="entry name" value="Tcp11"/>
</dbReference>
<feature type="compositionally biased region" description="Polar residues" evidence="3">
    <location>
        <begin position="948"/>
        <end position="964"/>
    </location>
</feature>
<dbReference type="Proteomes" id="UP000807159">
    <property type="component" value="Chromosome 4"/>
</dbReference>
<comment type="similarity">
    <text evidence="1">Belongs to the TCP11 family.</text>
</comment>
<sequence>MSKEKLTKEKELEFSSLAASVAVSLILNYGYRSRIVAGDGGVVVGGIALDFPVNDTVSFSSPRRIPRKLQKRLLEAKTPTTSSVEEIEAKLRHAHLRRQEFYERLSSKARTKPRSPSQCSSHEEDLAQRLEAKLLAAEQKRLSILANAQMRLARLHELRQAAKTGVEKRFERERERLGTKVELRVQQAEANRMLMLKAYRQRRATLKERTSQSLLRRRARESKYKERVRAAINQKRAAAEMKRMGLLEAEKKRACARLLQVQRVARSVSHQREIERRRMREKLEDRLQRAKRQRAEFLRQRGLQHSSVRVNWNKMHQQADLLSRKLARCWRQFLRSRRTTIDLAKDYDALKINENCVKSMPFEQLARLIQLTGTLHTVEGLLDRLESRFRVSMAVAAMDHPSSSDNIDHLLKRVAIPKKRTPPRSCTRSREAKKVGHPDAVFSGQGEREIALAKSAESFIREFELLIRIILDGPMHSSDEESESISQKRCTFRSQLAAFDKEWCTYLNCFVVWKVKDAQSLEEDLVRAACQLELSMIQKCKLTPGGSNDILTHDMKAIQNQVAEDQKLLREKVQHLSGDAGIERMEIALSETRSKYFQAKENGSPVGSPIMHLPSPSMPLYAPSVANTANRNNVSDGIERPSHVDRSLFREDTSSAKEFGSSDGPSGSAVGKLLTENEMIVNEFLHEKRHGFVDRFNISDKDESSIKAKVRETMEAAFWDSVMESMKQDEPKYDRVVQLVGEVRDGIQELAPESWKQEIVEAIDLDLLSQVLKSGNLDIGYCGKILEFAIVTLQKLSSPAQEDVMKALHQKLLKELTETCQTQDESKRPHIAAMIKGLRFVLEQIQALKQEISKVRIRMMEPLLTGPAGLDYLRKAFANHYGSDSDACISLPLTMQWLSFVKNSEDQEWEEHKNSLFSLKSNDSSSQDFVPLTTLRTGGSFLVKTNGSAMGSTSVPSETDNQQPEPECTGERIDLLVRLGLLKIVSGVSGLTKETLPETFMLNLSRLRSVQAEIQKMIVISTSILVYQQTLLTERAVNSNADMESILLERGNKLSEVLDRVADVGIEEIVEVVSGFSQDDEEKHKPRKLVMARMLAKSLQAGDPVFEIVSRAVYLALRGIVLGGSGPRGRKLSQTALRSIGAVMLAERVVAAAEVLVVAATVSIGVHRPWYITLTDNM</sequence>
<keyword evidence="2" id="KW-0175">Coiled coil</keyword>
<gene>
    <name evidence="4" type="ORF">H0E87_007832</name>
</gene>
<comment type="caution">
    <text evidence="4">The sequence shown here is derived from an EMBL/GenBank/DDBJ whole genome shotgun (WGS) entry which is preliminary data.</text>
</comment>
<accession>A0A8T2YXR6</accession>
<dbReference type="PANTHER" id="PTHR12832">
    <property type="entry name" value="TESTIS-SPECIFIC PROTEIN PBS13 T-COMPLEX 11"/>
    <property type="match status" value="1"/>
</dbReference>
<proteinExistence type="inferred from homology"/>
<name>A0A8T2YXR6_POPDE</name>
<dbReference type="PANTHER" id="PTHR12832:SF34">
    <property type="entry name" value="T-COMPLEX PROTEIN 11"/>
    <property type="match status" value="1"/>
</dbReference>
<dbReference type="EMBL" id="JACEGQ020000004">
    <property type="protein sequence ID" value="KAH8510054.1"/>
    <property type="molecule type" value="Genomic_DNA"/>
</dbReference>
<reference evidence="4" key="1">
    <citation type="journal article" date="2021" name="J. Hered.">
        <title>Genome Assembly of Salicaceae Populus deltoides (Eastern Cottonwood) I-69 Based on Nanopore Sequencing and Hi-C Technologies.</title>
        <authorList>
            <person name="Bai S."/>
            <person name="Wu H."/>
            <person name="Zhang J."/>
            <person name="Pan Z."/>
            <person name="Zhao W."/>
            <person name="Li Z."/>
            <person name="Tong C."/>
        </authorList>
    </citation>
    <scope>NUCLEOTIDE SEQUENCE</scope>
    <source>
        <tissue evidence="4">Leaf</tissue>
    </source>
</reference>
<protein>
    <recommendedName>
        <fullName evidence="6">T-complex protein 11</fullName>
    </recommendedName>
</protein>
<organism evidence="4 5">
    <name type="scientific">Populus deltoides</name>
    <name type="common">Eastern poplar</name>
    <name type="synonym">Eastern cottonwood</name>
    <dbReference type="NCBI Taxonomy" id="3696"/>
    <lineage>
        <taxon>Eukaryota</taxon>
        <taxon>Viridiplantae</taxon>
        <taxon>Streptophyta</taxon>
        <taxon>Embryophyta</taxon>
        <taxon>Tracheophyta</taxon>
        <taxon>Spermatophyta</taxon>
        <taxon>Magnoliopsida</taxon>
        <taxon>eudicotyledons</taxon>
        <taxon>Gunneridae</taxon>
        <taxon>Pentapetalae</taxon>
        <taxon>rosids</taxon>
        <taxon>fabids</taxon>
        <taxon>Malpighiales</taxon>
        <taxon>Salicaceae</taxon>
        <taxon>Saliceae</taxon>
        <taxon>Populus</taxon>
    </lineage>
</organism>
<evidence type="ECO:0000256" key="1">
    <source>
        <dbReference type="ARBA" id="ARBA00010954"/>
    </source>
</evidence>
<evidence type="ECO:0000256" key="2">
    <source>
        <dbReference type="SAM" id="Coils"/>
    </source>
</evidence>
<feature type="coiled-coil region" evidence="2">
    <location>
        <begin position="273"/>
        <end position="300"/>
    </location>
</feature>
<feature type="region of interest" description="Disordered" evidence="3">
    <location>
        <begin position="948"/>
        <end position="967"/>
    </location>
</feature>
<evidence type="ECO:0008006" key="6">
    <source>
        <dbReference type="Google" id="ProtNLM"/>
    </source>
</evidence>
<feature type="region of interest" description="Disordered" evidence="3">
    <location>
        <begin position="103"/>
        <end position="124"/>
    </location>
</feature>